<dbReference type="InterPro" id="IPR035952">
    <property type="entry name" value="Rhomboid-like_sf"/>
</dbReference>
<dbReference type="EMBL" id="CP024848">
    <property type="protein sequence ID" value="AXI09463.1"/>
    <property type="molecule type" value="Genomic_DNA"/>
</dbReference>
<evidence type="ECO:0000256" key="6">
    <source>
        <dbReference type="ARBA" id="ARBA00022803"/>
    </source>
</evidence>
<dbReference type="Proteomes" id="UP000253908">
    <property type="component" value="Chromosome"/>
</dbReference>
<dbReference type="InterPro" id="IPR050925">
    <property type="entry name" value="Rhomboid_protease_S54"/>
</dbReference>
<dbReference type="PANTHER" id="PTHR43731:SF14">
    <property type="entry name" value="PRESENILIN-ASSOCIATED RHOMBOID-LIKE PROTEIN, MITOCHONDRIAL"/>
    <property type="match status" value="1"/>
</dbReference>
<dbReference type="SUPFAM" id="SSF48452">
    <property type="entry name" value="TPR-like"/>
    <property type="match status" value="1"/>
</dbReference>
<dbReference type="OrthoDB" id="9813074at2"/>
<evidence type="ECO:0000256" key="9">
    <source>
        <dbReference type="PROSITE-ProRule" id="PRU00339"/>
    </source>
</evidence>
<dbReference type="Gene3D" id="1.20.1540.10">
    <property type="entry name" value="Rhomboid-like"/>
    <property type="match status" value="1"/>
</dbReference>
<sequence>MFLDEQHILYQIANHFLKKEHFEILTINENADEIWLEKYANKKSTIIRLAHKGFDWQNHLRKDIAQVFQTVHNMQKMVKGKNIELHNVYVATNAPVDDWERLKKPMQLKEKRPIKMKVYYLDEDNINQEINRLQSDTSEQTIAINNNVSESEKEITVKELKQQIIELVQVKKKEYQNIFSRAKPLFTYFLIIINVIMFILLEMNGGSTATATLIEFGAKYNPAILENNEWWRIISATFLHIGFLHLIMNMLAVYYLGTVVERIYGRFRFLFIYFLAGIGGGLASLSFTVNISAGASGAIFGLFGALLFFGLIYKQIFLQTMGYNILFILGINLIFGLFIQQIDMAAHLGGLATGFIASAIVYLPRKRNLIKQSLAVGIYLIVFVGLVILGYENNEKNQAYHLMAAESSVQEENYQEVVESTTRGLELPGDVHGILLFHRSYAYIELNEINLAIDDLEKSLTYEKLPESYYNLAILYYNTGELKKAEENIAQAYKMDPEIEGIAELYETIIGESVKK</sequence>
<dbReference type="InterPro" id="IPR019734">
    <property type="entry name" value="TPR_rpt"/>
</dbReference>
<dbReference type="PROSITE" id="PS50005">
    <property type="entry name" value="TPR"/>
    <property type="match status" value="1"/>
</dbReference>
<dbReference type="InterPro" id="IPR011990">
    <property type="entry name" value="TPR-like_helical_dom_sf"/>
</dbReference>
<reference evidence="13" key="1">
    <citation type="submission" date="2017-11" db="EMBL/GenBank/DDBJ databases">
        <authorList>
            <person name="Zhu W."/>
        </authorList>
    </citation>
    <scope>NUCLEOTIDE SEQUENCE [LARGE SCALE GENOMIC DNA]</scope>
    <source>
        <strain evidence="13">160</strain>
    </source>
</reference>
<comment type="similarity">
    <text evidence="2">Belongs to the peptidase S54 family.</text>
</comment>
<dbReference type="SMART" id="SM00028">
    <property type="entry name" value="TPR"/>
    <property type="match status" value="1"/>
</dbReference>
<keyword evidence="3 10" id="KW-0812">Transmembrane</keyword>
<evidence type="ECO:0000259" key="11">
    <source>
        <dbReference type="Pfam" id="PF01694"/>
    </source>
</evidence>
<feature type="transmembrane region" description="Helical" evidence="10">
    <location>
        <begin position="345"/>
        <end position="362"/>
    </location>
</feature>
<dbReference type="GO" id="GO:0006508">
    <property type="term" value="P:proteolysis"/>
    <property type="evidence" value="ECO:0007669"/>
    <property type="project" value="UniProtKB-KW"/>
</dbReference>
<evidence type="ECO:0000313" key="12">
    <source>
        <dbReference type="EMBL" id="AXI09463.1"/>
    </source>
</evidence>
<keyword evidence="4" id="KW-0677">Repeat</keyword>
<gene>
    <name evidence="12" type="ORF">CUC15_11245</name>
</gene>
<dbReference type="GO" id="GO:0004252">
    <property type="term" value="F:serine-type endopeptidase activity"/>
    <property type="evidence" value="ECO:0007669"/>
    <property type="project" value="InterPro"/>
</dbReference>
<evidence type="ECO:0000256" key="10">
    <source>
        <dbReference type="SAM" id="Phobius"/>
    </source>
</evidence>
<dbReference type="Pfam" id="PF01694">
    <property type="entry name" value="Rhomboid"/>
    <property type="match status" value="1"/>
</dbReference>
<keyword evidence="12" id="KW-0645">Protease</keyword>
<keyword evidence="5" id="KW-0378">Hydrolase</keyword>
<feature type="transmembrane region" description="Helical" evidence="10">
    <location>
        <begin position="185"/>
        <end position="201"/>
    </location>
</feature>
<evidence type="ECO:0000313" key="13">
    <source>
        <dbReference type="Proteomes" id="UP000253908"/>
    </source>
</evidence>
<name>A0A345PHI3_9BACI</name>
<dbReference type="PANTHER" id="PTHR43731">
    <property type="entry name" value="RHOMBOID PROTEASE"/>
    <property type="match status" value="1"/>
</dbReference>
<dbReference type="InterPro" id="IPR022764">
    <property type="entry name" value="Peptidase_S54_rhomboid_dom"/>
</dbReference>
<accession>A0A345PHI3</accession>
<evidence type="ECO:0000256" key="3">
    <source>
        <dbReference type="ARBA" id="ARBA00022692"/>
    </source>
</evidence>
<evidence type="ECO:0000256" key="4">
    <source>
        <dbReference type="ARBA" id="ARBA00022737"/>
    </source>
</evidence>
<evidence type="ECO:0000256" key="1">
    <source>
        <dbReference type="ARBA" id="ARBA00004141"/>
    </source>
</evidence>
<feature type="transmembrane region" description="Helical" evidence="10">
    <location>
        <begin position="269"/>
        <end position="287"/>
    </location>
</feature>
<feature type="repeat" description="TPR" evidence="9">
    <location>
        <begin position="466"/>
        <end position="499"/>
    </location>
</feature>
<dbReference type="Pfam" id="PF13181">
    <property type="entry name" value="TPR_8"/>
    <property type="match status" value="1"/>
</dbReference>
<keyword evidence="8 10" id="KW-0472">Membrane</keyword>
<feature type="transmembrane region" description="Helical" evidence="10">
    <location>
        <begin position="374"/>
        <end position="391"/>
    </location>
</feature>
<evidence type="ECO:0000256" key="7">
    <source>
        <dbReference type="ARBA" id="ARBA00022989"/>
    </source>
</evidence>
<keyword evidence="13" id="KW-1185">Reference proteome</keyword>
<evidence type="ECO:0000256" key="8">
    <source>
        <dbReference type="ARBA" id="ARBA00023136"/>
    </source>
</evidence>
<dbReference type="GO" id="GO:0016020">
    <property type="term" value="C:membrane"/>
    <property type="evidence" value="ECO:0007669"/>
    <property type="project" value="UniProtKB-SubCell"/>
</dbReference>
<dbReference type="InterPro" id="IPR013105">
    <property type="entry name" value="TPR_2"/>
</dbReference>
<comment type="subcellular location">
    <subcellularLocation>
        <location evidence="1">Membrane</location>
        <topology evidence="1">Multi-pass membrane protein</topology>
    </subcellularLocation>
</comment>
<dbReference type="Gene3D" id="1.25.40.10">
    <property type="entry name" value="Tetratricopeptide repeat domain"/>
    <property type="match status" value="1"/>
</dbReference>
<dbReference type="PROSITE" id="PS50293">
    <property type="entry name" value="TPR_REGION"/>
    <property type="match status" value="1"/>
</dbReference>
<dbReference type="Pfam" id="PF07719">
    <property type="entry name" value="TPR_2"/>
    <property type="match status" value="1"/>
</dbReference>
<protein>
    <submittedName>
        <fullName evidence="12">Rhomboid family intramembrane serine protease</fullName>
    </submittedName>
</protein>
<evidence type="ECO:0000256" key="2">
    <source>
        <dbReference type="ARBA" id="ARBA00009045"/>
    </source>
</evidence>
<proteinExistence type="inferred from homology"/>
<keyword evidence="7 10" id="KW-1133">Transmembrane helix</keyword>
<feature type="transmembrane region" description="Helical" evidence="10">
    <location>
        <begin position="230"/>
        <end position="257"/>
    </location>
</feature>
<dbReference type="AlphaFoldDB" id="A0A345PHI3"/>
<feature type="transmembrane region" description="Helical" evidence="10">
    <location>
        <begin position="320"/>
        <end position="339"/>
    </location>
</feature>
<dbReference type="KEGG" id="ocn:CUC15_11245"/>
<keyword evidence="6 9" id="KW-0802">TPR repeat</keyword>
<feature type="transmembrane region" description="Helical" evidence="10">
    <location>
        <begin position="293"/>
        <end position="313"/>
    </location>
</feature>
<feature type="domain" description="Peptidase S54 rhomboid" evidence="11">
    <location>
        <begin position="228"/>
        <end position="362"/>
    </location>
</feature>
<dbReference type="RefSeq" id="WP_114916752.1">
    <property type="nucleotide sequence ID" value="NZ_CP024848.1"/>
</dbReference>
<organism evidence="12 13">
    <name type="scientific">Oceanobacillus zhaokaii</name>
    <dbReference type="NCBI Taxonomy" id="2052660"/>
    <lineage>
        <taxon>Bacteria</taxon>
        <taxon>Bacillati</taxon>
        <taxon>Bacillota</taxon>
        <taxon>Bacilli</taxon>
        <taxon>Bacillales</taxon>
        <taxon>Bacillaceae</taxon>
        <taxon>Oceanobacillus</taxon>
    </lineage>
</organism>
<evidence type="ECO:0000256" key="5">
    <source>
        <dbReference type="ARBA" id="ARBA00022801"/>
    </source>
</evidence>
<dbReference type="SUPFAM" id="SSF144091">
    <property type="entry name" value="Rhomboid-like"/>
    <property type="match status" value="1"/>
</dbReference>